<proteinExistence type="predicted"/>
<gene>
    <name evidence="3" type="ORF">JIN87_25270</name>
</gene>
<dbReference type="InterPro" id="IPR029021">
    <property type="entry name" value="Prot-tyrosine_phosphatase-like"/>
</dbReference>
<dbReference type="SMART" id="SM00195">
    <property type="entry name" value="DSPc"/>
    <property type="match status" value="1"/>
</dbReference>
<accession>A0A934VNR0</accession>
<dbReference type="InterPro" id="IPR000387">
    <property type="entry name" value="Tyr_Pase_dom"/>
</dbReference>
<dbReference type="InterPro" id="IPR016130">
    <property type="entry name" value="Tyr_Pase_AS"/>
</dbReference>
<dbReference type="Proteomes" id="UP000617628">
    <property type="component" value="Unassembled WGS sequence"/>
</dbReference>
<keyword evidence="1" id="KW-0378">Hydrolase</keyword>
<dbReference type="SUPFAM" id="SSF52799">
    <property type="entry name" value="(Phosphotyrosine protein) phosphatases II"/>
    <property type="match status" value="1"/>
</dbReference>
<comment type="caution">
    <text evidence="3">The sequence shown here is derived from an EMBL/GenBank/DDBJ whole genome shotgun (WGS) entry which is preliminary data.</text>
</comment>
<sequence>MTEFYKVCPLLEGNLYVMPKPGKGDGTVAEDIAALKAEGINIVVSLLQAEELIAQGLEQEAELCAQSDLEYLNFPIADHQVPDDREAAMKFVHSLKKELSKGKNIAIHCRGGVGRTGTLAAALMLACSLQAEDVFDKLHKARGKPMPVTDAQRAWVLGES</sequence>
<evidence type="ECO:0000313" key="3">
    <source>
        <dbReference type="EMBL" id="MBK1880221.1"/>
    </source>
</evidence>
<dbReference type="PROSITE" id="PS50056">
    <property type="entry name" value="TYR_PHOSPHATASE_2"/>
    <property type="match status" value="1"/>
</dbReference>
<evidence type="ECO:0000259" key="2">
    <source>
        <dbReference type="PROSITE" id="PS50056"/>
    </source>
</evidence>
<evidence type="ECO:0000313" key="4">
    <source>
        <dbReference type="Proteomes" id="UP000617628"/>
    </source>
</evidence>
<dbReference type="PROSITE" id="PS00383">
    <property type="entry name" value="TYR_PHOSPHATASE_1"/>
    <property type="match status" value="1"/>
</dbReference>
<evidence type="ECO:0000256" key="1">
    <source>
        <dbReference type="ARBA" id="ARBA00022801"/>
    </source>
</evidence>
<dbReference type="SMART" id="SM00404">
    <property type="entry name" value="PTPc_motif"/>
    <property type="match status" value="1"/>
</dbReference>
<reference evidence="3" key="1">
    <citation type="submission" date="2021-01" db="EMBL/GenBank/DDBJ databases">
        <title>Modified the classification status of verrucomicrobia.</title>
        <authorList>
            <person name="Feng X."/>
        </authorList>
    </citation>
    <scope>NUCLEOTIDE SEQUENCE</scope>
    <source>
        <strain evidence="3">KCTC 13126</strain>
    </source>
</reference>
<dbReference type="InterPro" id="IPR003595">
    <property type="entry name" value="Tyr_Pase_cat"/>
</dbReference>
<dbReference type="AlphaFoldDB" id="A0A934VNR0"/>
<dbReference type="InterPro" id="IPR020422">
    <property type="entry name" value="TYR_PHOSPHATASE_DUAL_dom"/>
</dbReference>
<protein>
    <submittedName>
        <fullName evidence="3">Dual specificity protein phosphatase family protein</fullName>
    </submittedName>
</protein>
<name>A0A934VNR0_9BACT</name>
<dbReference type="Gene3D" id="3.90.190.10">
    <property type="entry name" value="Protein tyrosine phosphatase superfamily"/>
    <property type="match status" value="1"/>
</dbReference>
<dbReference type="EMBL" id="JAENIL010000076">
    <property type="protein sequence ID" value="MBK1880221.1"/>
    <property type="molecule type" value="Genomic_DNA"/>
</dbReference>
<dbReference type="InterPro" id="IPR057023">
    <property type="entry name" value="PTP-SAK"/>
</dbReference>
<dbReference type="InterPro" id="IPR050561">
    <property type="entry name" value="PTP"/>
</dbReference>
<dbReference type="GO" id="GO:0016791">
    <property type="term" value="F:phosphatase activity"/>
    <property type="evidence" value="ECO:0007669"/>
    <property type="project" value="UniProtKB-ARBA"/>
</dbReference>
<dbReference type="RefSeq" id="WP_200358948.1">
    <property type="nucleotide sequence ID" value="NZ_JAENIL010000076.1"/>
</dbReference>
<dbReference type="Pfam" id="PF22784">
    <property type="entry name" value="PTP-SAK"/>
    <property type="match status" value="1"/>
</dbReference>
<dbReference type="PANTHER" id="PTHR23339">
    <property type="entry name" value="TYROSINE SPECIFIC PROTEIN PHOSPHATASE AND DUAL SPECIFICITY PROTEIN PHOSPHATASE"/>
    <property type="match status" value="1"/>
</dbReference>
<feature type="domain" description="Tyrosine specific protein phosphatases" evidence="2">
    <location>
        <begin position="86"/>
        <end position="142"/>
    </location>
</feature>
<keyword evidence="4" id="KW-1185">Reference proteome</keyword>
<organism evidence="3 4">
    <name type="scientific">Pelagicoccus mobilis</name>
    <dbReference type="NCBI Taxonomy" id="415221"/>
    <lineage>
        <taxon>Bacteria</taxon>
        <taxon>Pseudomonadati</taxon>
        <taxon>Verrucomicrobiota</taxon>
        <taxon>Opitutia</taxon>
        <taxon>Puniceicoccales</taxon>
        <taxon>Pelagicoccaceae</taxon>
        <taxon>Pelagicoccus</taxon>
    </lineage>
</organism>